<dbReference type="InterPro" id="IPR011006">
    <property type="entry name" value="CheY-like_superfamily"/>
</dbReference>
<dbReference type="PROSITE" id="PS50045">
    <property type="entry name" value="SIGMA54_INTERACT_4"/>
    <property type="match status" value="1"/>
</dbReference>
<dbReference type="FunFam" id="3.40.50.300:FF:000006">
    <property type="entry name" value="DNA-binding transcriptional regulator NtrC"/>
    <property type="match status" value="1"/>
</dbReference>
<dbReference type="SMART" id="SM00382">
    <property type="entry name" value="AAA"/>
    <property type="match status" value="1"/>
</dbReference>
<feature type="modified residue" description="4-aspartylphosphate" evidence="5">
    <location>
        <position position="52"/>
    </location>
</feature>
<dbReference type="SUPFAM" id="SSF46689">
    <property type="entry name" value="Homeodomain-like"/>
    <property type="match status" value="1"/>
</dbReference>
<reference evidence="8 9" key="1">
    <citation type="submission" date="2020-01" db="EMBL/GenBank/DDBJ databases">
        <title>Novel species isolated from a subtropical stream in China.</title>
        <authorList>
            <person name="Lu H."/>
        </authorList>
    </citation>
    <scope>NUCLEOTIDE SEQUENCE [LARGE SCALE GENOMIC DNA]</scope>
    <source>
        <strain evidence="8 9">FT82W</strain>
    </source>
</reference>
<evidence type="ECO:0000313" key="8">
    <source>
        <dbReference type="EMBL" id="MYM89520.1"/>
    </source>
</evidence>
<evidence type="ECO:0000313" key="9">
    <source>
        <dbReference type="Proteomes" id="UP000470302"/>
    </source>
</evidence>
<dbReference type="SUPFAM" id="SSF52540">
    <property type="entry name" value="P-loop containing nucleoside triphosphate hydrolases"/>
    <property type="match status" value="1"/>
</dbReference>
<evidence type="ECO:0000259" key="6">
    <source>
        <dbReference type="PROSITE" id="PS50045"/>
    </source>
</evidence>
<dbReference type="Gene3D" id="1.10.8.60">
    <property type="match status" value="1"/>
</dbReference>
<dbReference type="InterPro" id="IPR003593">
    <property type="entry name" value="AAA+_ATPase"/>
</dbReference>
<dbReference type="RefSeq" id="WP_161098437.1">
    <property type="nucleotide sequence ID" value="NZ_WWCW01000078.1"/>
</dbReference>
<dbReference type="Proteomes" id="UP000470302">
    <property type="component" value="Unassembled WGS sequence"/>
</dbReference>
<feature type="domain" description="Response regulatory" evidence="7">
    <location>
        <begin position="5"/>
        <end position="122"/>
    </location>
</feature>
<dbReference type="Gene3D" id="3.40.50.300">
    <property type="entry name" value="P-loop containing nucleotide triphosphate hydrolases"/>
    <property type="match status" value="1"/>
</dbReference>
<dbReference type="InterPro" id="IPR058031">
    <property type="entry name" value="AAA_lid_NorR"/>
</dbReference>
<feature type="domain" description="Sigma-54 factor interaction" evidence="6">
    <location>
        <begin position="146"/>
        <end position="375"/>
    </location>
</feature>
<proteinExistence type="predicted"/>
<name>A0A845G7D3_9BURK</name>
<evidence type="ECO:0000259" key="7">
    <source>
        <dbReference type="PROSITE" id="PS50110"/>
    </source>
</evidence>
<dbReference type="InterPro" id="IPR027417">
    <property type="entry name" value="P-loop_NTPase"/>
</dbReference>
<dbReference type="InterPro" id="IPR014264">
    <property type="entry name" value="PEP-CTERM_resp_reg"/>
</dbReference>
<evidence type="ECO:0000256" key="5">
    <source>
        <dbReference type="PROSITE-ProRule" id="PRU00169"/>
    </source>
</evidence>
<dbReference type="EMBL" id="WWCW01000078">
    <property type="protein sequence ID" value="MYM89520.1"/>
    <property type="molecule type" value="Genomic_DNA"/>
</dbReference>
<dbReference type="SUPFAM" id="SSF52172">
    <property type="entry name" value="CheY-like"/>
    <property type="match status" value="1"/>
</dbReference>
<dbReference type="InterPro" id="IPR009057">
    <property type="entry name" value="Homeodomain-like_sf"/>
</dbReference>
<protein>
    <submittedName>
        <fullName evidence="8">PEP-CTERM-box response regulator transcription factor</fullName>
    </submittedName>
</protein>
<dbReference type="Pfam" id="PF25601">
    <property type="entry name" value="AAA_lid_14"/>
    <property type="match status" value="1"/>
</dbReference>
<evidence type="ECO:0000256" key="4">
    <source>
        <dbReference type="ARBA" id="ARBA00023163"/>
    </source>
</evidence>
<dbReference type="PANTHER" id="PTHR32071">
    <property type="entry name" value="TRANSCRIPTIONAL REGULATORY PROTEIN"/>
    <property type="match status" value="1"/>
</dbReference>
<evidence type="ECO:0000256" key="2">
    <source>
        <dbReference type="ARBA" id="ARBA00022840"/>
    </source>
</evidence>
<dbReference type="PROSITE" id="PS00676">
    <property type="entry name" value="SIGMA54_INTERACT_2"/>
    <property type="match status" value="1"/>
</dbReference>
<dbReference type="PROSITE" id="PS00675">
    <property type="entry name" value="SIGMA54_INTERACT_1"/>
    <property type="match status" value="1"/>
</dbReference>
<comment type="caution">
    <text evidence="8">The sequence shown here is derived from an EMBL/GenBank/DDBJ whole genome shotgun (WGS) entry which is preliminary data.</text>
</comment>
<dbReference type="SMART" id="SM00448">
    <property type="entry name" value="REC"/>
    <property type="match status" value="1"/>
</dbReference>
<dbReference type="GO" id="GO:0000160">
    <property type="term" value="P:phosphorelay signal transduction system"/>
    <property type="evidence" value="ECO:0007669"/>
    <property type="project" value="InterPro"/>
</dbReference>
<dbReference type="AlphaFoldDB" id="A0A845G7D3"/>
<dbReference type="Pfam" id="PF00158">
    <property type="entry name" value="Sigma54_activat"/>
    <property type="match status" value="1"/>
</dbReference>
<sequence length="448" mass="49165">MAKNKLLVVEDDQGLQKQLRWSLDAYEVVVADDRESAMAQLRRHQPAVATMDLGLPPDPDGAGEGLALLQQILAAAPDTKVIVLSGNQAREHALKAIAMGAYDFHQKPLDADTLALVVARAFYLHAMQQENRRMLQIQSDSPLAGIISRDPGMLKVCRSVERVAPSSASVMLLGDSGSGKELVARGLHRLSTRQDKRFVAINCAAIPEHLLESELFGYEKGAFTGAQRQTLGKLELAHGGTFFLDEVGDLALPLQAKLLRFLQERVIERVGGRSEISIDVRIVCATHQNLKALSESGRFREDLFYRLSEIVLSIPPLRERVGDCALLAHHFKNKFCASESRSALHFSPEALAAIEAYPWPGNVREMENCIRRAVIMADGPQITPLDLGLPDSAAVEPSLSLRQARDAAEYRVMVQALARVDGNIVKAAELLGVSRPTLYDLMNHHGLK</sequence>
<dbReference type="PROSITE" id="PS50110">
    <property type="entry name" value="RESPONSE_REGULATORY"/>
    <property type="match status" value="1"/>
</dbReference>
<evidence type="ECO:0000256" key="1">
    <source>
        <dbReference type="ARBA" id="ARBA00022741"/>
    </source>
</evidence>
<dbReference type="Pfam" id="PF02954">
    <property type="entry name" value="HTH_8"/>
    <property type="match status" value="1"/>
</dbReference>
<keyword evidence="4" id="KW-0804">Transcription</keyword>
<dbReference type="InterPro" id="IPR002197">
    <property type="entry name" value="HTH_Fis"/>
</dbReference>
<dbReference type="InterPro" id="IPR025662">
    <property type="entry name" value="Sigma_54_int_dom_ATP-bd_1"/>
</dbReference>
<accession>A0A845G7D3</accession>
<keyword evidence="1" id="KW-0547">Nucleotide-binding</keyword>
<dbReference type="Gene3D" id="3.40.50.2300">
    <property type="match status" value="1"/>
</dbReference>
<gene>
    <name evidence="8" type="primary">prsR</name>
    <name evidence="8" type="ORF">GTP91_20370</name>
</gene>
<evidence type="ECO:0000256" key="3">
    <source>
        <dbReference type="ARBA" id="ARBA00023015"/>
    </source>
</evidence>
<dbReference type="GO" id="GO:0005524">
    <property type="term" value="F:ATP binding"/>
    <property type="evidence" value="ECO:0007669"/>
    <property type="project" value="UniProtKB-KW"/>
</dbReference>
<dbReference type="InterPro" id="IPR002078">
    <property type="entry name" value="Sigma_54_int"/>
</dbReference>
<dbReference type="PANTHER" id="PTHR32071:SF113">
    <property type="entry name" value="ALGINATE BIOSYNTHESIS TRANSCRIPTIONAL REGULATORY PROTEIN ALGB"/>
    <property type="match status" value="1"/>
</dbReference>
<dbReference type="InterPro" id="IPR025943">
    <property type="entry name" value="Sigma_54_int_dom_ATP-bd_2"/>
</dbReference>
<dbReference type="InterPro" id="IPR001789">
    <property type="entry name" value="Sig_transdc_resp-reg_receiver"/>
</dbReference>
<dbReference type="GO" id="GO:0043565">
    <property type="term" value="F:sequence-specific DNA binding"/>
    <property type="evidence" value="ECO:0007669"/>
    <property type="project" value="InterPro"/>
</dbReference>
<dbReference type="PRINTS" id="PR01590">
    <property type="entry name" value="HTHFIS"/>
</dbReference>
<dbReference type="CDD" id="cd00009">
    <property type="entry name" value="AAA"/>
    <property type="match status" value="1"/>
</dbReference>
<dbReference type="GO" id="GO:0006355">
    <property type="term" value="P:regulation of DNA-templated transcription"/>
    <property type="evidence" value="ECO:0007669"/>
    <property type="project" value="InterPro"/>
</dbReference>
<keyword evidence="2" id="KW-0067">ATP-binding</keyword>
<organism evidence="8 9">
    <name type="scientific">Duganella vulcania</name>
    <dbReference type="NCBI Taxonomy" id="2692166"/>
    <lineage>
        <taxon>Bacteria</taxon>
        <taxon>Pseudomonadati</taxon>
        <taxon>Pseudomonadota</taxon>
        <taxon>Betaproteobacteria</taxon>
        <taxon>Burkholderiales</taxon>
        <taxon>Oxalobacteraceae</taxon>
        <taxon>Telluria group</taxon>
        <taxon>Duganella</taxon>
    </lineage>
</organism>
<keyword evidence="5" id="KW-0597">Phosphoprotein</keyword>
<dbReference type="Gene3D" id="1.10.10.60">
    <property type="entry name" value="Homeodomain-like"/>
    <property type="match status" value="1"/>
</dbReference>
<keyword evidence="3" id="KW-0805">Transcription regulation</keyword>
<dbReference type="Pfam" id="PF00072">
    <property type="entry name" value="Response_reg"/>
    <property type="match status" value="1"/>
</dbReference>
<dbReference type="NCBIfam" id="TIGR02915">
    <property type="entry name" value="PEP_resp_reg"/>
    <property type="match status" value="1"/>
</dbReference>